<protein>
    <recommendedName>
        <fullName evidence="2">DUF58 domain-containing protein</fullName>
    </recommendedName>
</protein>
<name>A0A1F2WR36_9ACTN</name>
<evidence type="ECO:0000256" key="1">
    <source>
        <dbReference type="SAM" id="MobiDB-lite"/>
    </source>
</evidence>
<organism evidence="3 4">
    <name type="scientific">Candidatus Solincola sediminis</name>
    <dbReference type="NCBI Taxonomy" id="1797199"/>
    <lineage>
        <taxon>Bacteria</taxon>
        <taxon>Bacillati</taxon>
        <taxon>Actinomycetota</taxon>
        <taxon>Candidatus Geothermincolia</taxon>
        <taxon>Candidatus Geothermincolales</taxon>
        <taxon>Candidatus Geothermincolaceae</taxon>
        <taxon>Candidatus Solincola</taxon>
    </lineage>
</organism>
<accession>A0A1F2WR36</accession>
<dbReference type="STRING" id="1797197.A2Y75_10815"/>
<gene>
    <name evidence="3" type="ORF">A2Y75_10815</name>
</gene>
<dbReference type="PANTHER" id="PTHR34351:SF1">
    <property type="entry name" value="SLR1927 PROTEIN"/>
    <property type="match status" value="1"/>
</dbReference>
<evidence type="ECO:0000259" key="2">
    <source>
        <dbReference type="Pfam" id="PF01882"/>
    </source>
</evidence>
<dbReference type="InterPro" id="IPR002881">
    <property type="entry name" value="DUF58"/>
</dbReference>
<dbReference type="EMBL" id="MELK01000016">
    <property type="protein sequence ID" value="OFW59327.1"/>
    <property type="molecule type" value="Genomic_DNA"/>
</dbReference>
<proteinExistence type="predicted"/>
<evidence type="ECO:0000313" key="4">
    <source>
        <dbReference type="Proteomes" id="UP000177876"/>
    </source>
</evidence>
<dbReference type="Proteomes" id="UP000177876">
    <property type="component" value="Unassembled WGS sequence"/>
</dbReference>
<dbReference type="PANTHER" id="PTHR34351">
    <property type="entry name" value="SLR1927 PROTEIN-RELATED"/>
    <property type="match status" value="1"/>
</dbReference>
<feature type="region of interest" description="Disordered" evidence="1">
    <location>
        <begin position="89"/>
        <end position="126"/>
    </location>
</feature>
<dbReference type="AlphaFoldDB" id="A0A1F2WR36"/>
<sequence>MSRRSFAVIALSLALVLIGINSQAGWLFWLASMLLAALSVSWLLSLFQVRGLTFERRHKQEIGEDQLLELTLSIQNRSRIPRSLLEVLDGDPSRPGEKKPRLKPPRKTIREQWHDPSAAVKPPPEEAGGQAAFLLENMPGRTKIDLMYKRGSLRRGVFNDWPGFFYSEGILGLTRHSSRVSPASRLVVFPSYASLKSFPFIDSLLHPHHTPHGVSAKGAGMDYYGVREFRAGDALRHVHWRTTARRGELVVREFETEVGVPLLILIDTQPRTESQGTCDALDSAARLAASIARYAHYAGHPVALASYKGDSLDVLQIPSFRGALQWLATVEMDARIGPEEQVEGLGRQIRPGSFFCHILPAVRFDHARAAAALPPQSHTALVFIDLASHAANGSQISSSAGGSAQIVADLQRAPFPGLFSLSLYRKGDDLRECLEKSLITFAGSRFRER</sequence>
<dbReference type="Pfam" id="PF01882">
    <property type="entry name" value="DUF58"/>
    <property type="match status" value="1"/>
</dbReference>
<comment type="caution">
    <text evidence="3">The sequence shown here is derived from an EMBL/GenBank/DDBJ whole genome shotgun (WGS) entry which is preliminary data.</text>
</comment>
<reference evidence="3 4" key="1">
    <citation type="journal article" date="2016" name="Nat. Commun.">
        <title>Thousands of microbial genomes shed light on interconnected biogeochemical processes in an aquifer system.</title>
        <authorList>
            <person name="Anantharaman K."/>
            <person name="Brown C.T."/>
            <person name="Hug L.A."/>
            <person name="Sharon I."/>
            <person name="Castelle C.J."/>
            <person name="Probst A.J."/>
            <person name="Thomas B.C."/>
            <person name="Singh A."/>
            <person name="Wilkins M.J."/>
            <person name="Karaoz U."/>
            <person name="Brodie E.L."/>
            <person name="Williams K.H."/>
            <person name="Hubbard S.S."/>
            <person name="Banfield J.F."/>
        </authorList>
    </citation>
    <scope>NUCLEOTIDE SEQUENCE [LARGE SCALE GENOMIC DNA]</scope>
</reference>
<evidence type="ECO:0000313" key="3">
    <source>
        <dbReference type="EMBL" id="OFW59327.1"/>
    </source>
</evidence>
<feature type="domain" description="DUF58" evidence="2">
    <location>
        <begin position="226"/>
        <end position="338"/>
    </location>
</feature>